<name>A0A6A5GKJ4_CAERE</name>
<dbReference type="Proteomes" id="UP000483820">
    <property type="component" value="Chromosome V"/>
</dbReference>
<proteinExistence type="predicted"/>
<sequence length="152" mass="16882">MSSKTVLSLLINLSKHAHPSPTTFGDALSCLATAFSQPKPLFQSNELLIASSAVSKSIPLLDSAIKQLDIGMNIDRRQDAQKVLSGLVYISEELENEAGLRELINSRHVKSIIGFIENTEGVEPENVEWEEVDLTGIPKSHYWWFESNESNE</sequence>
<dbReference type="GeneID" id="9828069"/>
<accession>A0A6A5GKJ4</accession>
<dbReference type="AlphaFoldDB" id="A0A6A5GKJ4"/>
<evidence type="ECO:0000313" key="2">
    <source>
        <dbReference type="Proteomes" id="UP000483820"/>
    </source>
</evidence>
<evidence type="ECO:0000313" key="1">
    <source>
        <dbReference type="EMBL" id="KAF1755032.1"/>
    </source>
</evidence>
<dbReference type="RefSeq" id="XP_003098143.2">
    <property type="nucleotide sequence ID" value="XM_003098095.2"/>
</dbReference>
<dbReference type="EMBL" id="WUAV01000005">
    <property type="protein sequence ID" value="KAF1755032.1"/>
    <property type="molecule type" value="Genomic_DNA"/>
</dbReference>
<dbReference type="KEGG" id="crq:GCK72_021599"/>
<comment type="caution">
    <text evidence="1">The sequence shown here is derived from an EMBL/GenBank/DDBJ whole genome shotgun (WGS) entry which is preliminary data.</text>
</comment>
<organism evidence="1 2">
    <name type="scientific">Caenorhabditis remanei</name>
    <name type="common">Caenorhabditis vulgaris</name>
    <dbReference type="NCBI Taxonomy" id="31234"/>
    <lineage>
        <taxon>Eukaryota</taxon>
        <taxon>Metazoa</taxon>
        <taxon>Ecdysozoa</taxon>
        <taxon>Nematoda</taxon>
        <taxon>Chromadorea</taxon>
        <taxon>Rhabditida</taxon>
        <taxon>Rhabditina</taxon>
        <taxon>Rhabditomorpha</taxon>
        <taxon>Rhabditoidea</taxon>
        <taxon>Rhabditidae</taxon>
        <taxon>Peloderinae</taxon>
        <taxon>Caenorhabditis</taxon>
    </lineage>
</organism>
<dbReference type="CTD" id="9828069"/>
<gene>
    <name evidence="1" type="ORF">GCK72_021599</name>
</gene>
<protein>
    <submittedName>
        <fullName evidence="1">Uncharacterized protein</fullName>
    </submittedName>
</protein>
<reference evidence="1 2" key="1">
    <citation type="submission" date="2019-12" db="EMBL/GenBank/DDBJ databases">
        <title>Chromosome-level assembly of the Caenorhabditis remanei genome.</title>
        <authorList>
            <person name="Teterina A.A."/>
            <person name="Willis J.H."/>
            <person name="Phillips P.C."/>
        </authorList>
    </citation>
    <scope>NUCLEOTIDE SEQUENCE [LARGE SCALE GENOMIC DNA]</scope>
    <source>
        <strain evidence="1 2">PX506</strain>
        <tissue evidence="1">Whole organism</tissue>
    </source>
</reference>